<dbReference type="EMBL" id="MU253834">
    <property type="protein sequence ID" value="KAG9245707.1"/>
    <property type="molecule type" value="Genomic_DNA"/>
</dbReference>
<dbReference type="GO" id="GO:0044695">
    <property type="term" value="C:Dsc E3 ubiquitin ligase complex"/>
    <property type="evidence" value="ECO:0007669"/>
    <property type="project" value="InterPro"/>
</dbReference>
<keyword evidence="4" id="KW-1185">Reference proteome</keyword>
<gene>
    <name evidence="3" type="ORF">BJ878DRAFT_397084</name>
</gene>
<proteinExistence type="predicted"/>
<comment type="caution">
    <text evidence="3">The sequence shown here is derived from an EMBL/GenBank/DDBJ whole genome shotgun (WGS) entry which is preliminary data.</text>
</comment>
<feature type="domain" description="DUF1746" evidence="2">
    <location>
        <begin position="25"/>
        <end position="138"/>
    </location>
</feature>
<feature type="non-terminal residue" evidence="3">
    <location>
        <position position="282"/>
    </location>
</feature>
<dbReference type="InterPro" id="IPR013715">
    <property type="entry name" value="DUF1746"/>
</dbReference>
<dbReference type="AlphaFoldDB" id="A0A9P7Z5G3"/>
<evidence type="ECO:0000256" key="1">
    <source>
        <dbReference type="SAM" id="Phobius"/>
    </source>
</evidence>
<dbReference type="PANTHER" id="PTHR39405">
    <property type="entry name" value="DSC E3 UBIQUITIN LIGASE COMPLEX SUBUNIT 4"/>
    <property type="match status" value="1"/>
</dbReference>
<keyword evidence="1" id="KW-0472">Membrane</keyword>
<organism evidence="3 4">
    <name type="scientific">Calycina marina</name>
    <dbReference type="NCBI Taxonomy" id="1763456"/>
    <lineage>
        <taxon>Eukaryota</taxon>
        <taxon>Fungi</taxon>
        <taxon>Dikarya</taxon>
        <taxon>Ascomycota</taxon>
        <taxon>Pezizomycotina</taxon>
        <taxon>Leotiomycetes</taxon>
        <taxon>Helotiales</taxon>
        <taxon>Pezizellaceae</taxon>
        <taxon>Calycina</taxon>
    </lineage>
</organism>
<evidence type="ECO:0000313" key="3">
    <source>
        <dbReference type="EMBL" id="KAG9245707.1"/>
    </source>
</evidence>
<dbReference type="PANTHER" id="PTHR39405:SF1">
    <property type="entry name" value="DSC E3 UBIQUITIN LIGASE COMPLEX SUBUNIT 4"/>
    <property type="match status" value="1"/>
</dbReference>
<evidence type="ECO:0000259" key="2">
    <source>
        <dbReference type="Pfam" id="PF08508"/>
    </source>
</evidence>
<name>A0A9P7Z5G3_9HELO</name>
<reference evidence="3" key="1">
    <citation type="journal article" date="2021" name="IMA Fungus">
        <title>Genomic characterization of three marine fungi, including Emericellopsis atlantica sp. nov. with signatures of a generalist lifestyle and marine biomass degradation.</title>
        <authorList>
            <person name="Hagestad O.C."/>
            <person name="Hou L."/>
            <person name="Andersen J.H."/>
            <person name="Hansen E.H."/>
            <person name="Altermark B."/>
            <person name="Li C."/>
            <person name="Kuhnert E."/>
            <person name="Cox R.J."/>
            <person name="Crous P.W."/>
            <person name="Spatafora J.W."/>
            <person name="Lail K."/>
            <person name="Amirebrahimi M."/>
            <person name="Lipzen A."/>
            <person name="Pangilinan J."/>
            <person name="Andreopoulos W."/>
            <person name="Hayes R.D."/>
            <person name="Ng V."/>
            <person name="Grigoriev I.V."/>
            <person name="Jackson S.A."/>
            <person name="Sutton T.D.S."/>
            <person name="Dobson A.D.W."/>
            <person name="Rama T."/>
        </authorList>
    </citation>
    <scope>NUCLEOTIDE SEQUENCE</scope>
    <source>
        <strain evidence="3">TRa3180A</strain>
    </source>
</reference>
<dbReference type="GO" id="GO:0005783">
    <property type="term" value="C:endoplasmic reticulum"/>
    <property type="evidence" value="ECO:0007669"/>
    <property type="project" value="TreeGrafter"/>
</dbReference>
<dbReference type="Proteomes" id="UP000887226">
    <property type="component" value="Unassembled WGS sequence"/>
</dbReference>
<feature type="non-terminal residue" evidence="3">
    <location>
        <position position="1"/>
    </location>
</feature>
<accession>A0A9P7Z5G3</accession>
<protein>
    <recommendedName>
        <fullName evidence="2">DUF1746 domain-containing protein</fullName>
    </recommendedName>
</protein>
<dbReference type="Pfam" id="PF08508">
    <property type="entry name" value="DUF1746"/>
    <property type="match status" value="1"/>
</dbReference>
<dbReference type="InterPro" id="IPR038967">
    <property type="entry name" value="Dsc4-like"/>
</dbReference>
<feature type="transmembrane region" description="Helical" evidence="1">
    <location>
        <begin position="27"/>
        <end position="51"/>
    </location>
</feature>
<dbReference type="OrthoDB" id="5428737at2759"/>
<keyword evidence="1" id="KW-0812">Transmembrane</keyword>
<evidence type="ECO:0000313" key="4">
    <source>
        <dbReference type="Proteomes" id="UP000887226"/>
    </source>
</evidence>
<keyword evidence="1" id="KW-1133">Transmembrane helix</keyword>
<dbReference type="GO" id="GO:0032933">
    <property type="term" value="P:SREBP signaling pathway"/>
    <property type="evidence" value="ECO:0007669"/>
    <property type="project" value="InterPro"/>
</dbReference>
<feature type="transmembrane region" description="Helical" evidence="1">
    <location>
        <begin position="72"/>
        <end position="91"/>
    </location>
</feature>
<sequence>TRAQKRAQAQTKQKHEFVNYLMIKLDLIIYAELCVLYYMDCSFFRLLIRALSQMVFLSPKPSFIPPMPQHRPYIGAIFGPNIICILLHIFTARSEAGEAMRGYLHGGIIIDLIGQKGPTAKVHEVILDVLILVLQCFMLAVHVERERLGRMLTAFSKGIAAVVGEQPRAEVFAAQSIDAEERGVVDGSNEPLLAVDSGAEVTRELEMDVEERPDDDHPLDMFWNGTTIVSEFHVIDTLKMQWEDYGNASASALQTVGFSAGFVSNTANRRLNAASERFARGV</sequence>